<proteinExistence type="predicted"/>
<keyword evidence="4" id="KW-1185">Reference proteome</keyword>
<evidence type="ECO:0000313" key="4">
    <source>
        <dbReference type="Proteomes" id="UP000005408"/>
    </source>
</evidence>
<dbReference type="Proteomes" id="UP000005408">
    <property type="component" value="Unassembled WGS sequence"/>
</dbReference>
<organism evidence="3 4">
    <name type="scientific">Magallana gigas</name>
    <name type="common">Pacific oyster</name>
    <name type="synonym">Crassostrea gigas</name>
    <dbReference type="NCBI Taxonomy" id="29159"/>
    <lineage>
        <taxon>Eukaryota</taxon>
        <taxon>Metazoa</taxon>
        <taxon>Spiralia</taxon>
        <taxon>Lophotrochozoa</taxon>
        <taxon>Mollusca</taxon>
        <taxon>Bivalvia</taxon>
        <taxon>Autobranchia</taxon>
        <taxon>Pteriomorphia</taxon>
        <taxon>Ostreida</taxon>
        <taxon>Ostreoidea</taxon>
        <taxon>Ostreidae</taxon>
        <taxon>Magallana</taxon>
    </lineage>
</organism>
<feature type="domain" description="DZIP3-like HEPN" evidence="2">
    <location>
        <begin position="351"/>
        <end position="457"/>
    </location>
</feature>
<dbReference type="InterPro" id="IPR013098">
    <property type="entry name" value="Ig_I-set"/>
</dbReference>
<accession>A0A8W8MGK4</accession>
<dbReference type="Pfam" id="PF18738">
    <property type="entry name" value="HEPN_DZIP3"/>
    <property type="match status" value="1"/>
</dbReference>
<dbReference type="InterPro" id="IPR041249">
    <property type="entry name" value="HEPN_DZIP3"/>
</dbReference>
<dbReference type="InterPro" id="IPR036179">
    <property type="entry name" value="Ig-like_dom_sf"/>
</dbReference>
<dbReference type="SUPFAM" id="SSF48726">
    <property type="entry name" value="Immunoglobulin"/>
    <property type="match status" value="2"/>
</dbReference>
<feature type="domain" description="Immunoglobulin I-set" evidence="1">
    <location>
        <begin position="153"/>
        <end position="216"/>
    </location>
</feature>
<dbReference type="Gene3D" id="2.60.40.10">
    <property type="entry name" value="Immunoglobulins"/>
    <property type="match status" value="1"/>
</dbReference>
<name>A0A8W8MGK4_MAGGI</name>
<evidence type="ECO:0000259" key="2">
    <source>
        <dbReference type="Pfam" id="PF18738"/>
    </source>
</evidence>
<evidence type="ECO:0000313" key="3">
    <source>
        <dbReference type="EnsemblMetazoa" id="G33924.1:cds"/>
    </source>
</evidence>
<dbReference type="AlphaFoldDB" id="A0A8W8MGK4"/>
<evidence type="ECO:0008006" key="5">
    <source>
        <dbReference type="Google" id="ProtNLM"/>
    </source>
</evidence>
<evidence type="ECO:0000259" key="1">
    <source>
        <dbReference type="Pfam" id="PF07679"/>
    </source>
</evidence>
<dbReference type="InterPro" id="IPR013783">
    <property type="entry name" value="Ig-like_fold"/>
</dbReference>
<dbReference type="EnsemblMetazoa" id="G33924.1">
    <property type="protein sequence ID" value="G33924.1:cds"/>
    <property type="gene ID" value="G33924"/>
</dbReference>
<protein>
    <recommendedName>
        <fullName evidence="5">Ig-like domain-containing protein</fullName>
    </recommendedName>
</protein>
<reference evidence="3" key="1">
    <citation type="submission" date="2022-08" db="UniProtKB">
        <authorList>
            <consortium name="EnsemblMetazoa"/>
        </authorList>
    </citation>
    <scope>IDENTIFICATION</scope>
    <source>
        <strain evidence="3">05x7-T-G4-1.051#20</strain>
    </source>
</reference>
<sequence length="468" mass="52965">MENAVSQTERMILSSSGITTINIYSDQKDNIYYVEEDITITAEFGNPSAVKYVRWQKNETNTNFSSIATTSPKYTGTRYENFKHLLMIRKCCESDTGSYSLLVTCIDDVDITSNSIDIKVVRDHPKVALNEVPSACPYDCVNMIATIRSYPKHTSIIWKKGNKPIDITLTKYAGSLNVGDRAVLCINNVKEDDGDVYTIEVQNALGKGTCNEELFVIGVRQMIFISGPVVVSPSETINFQAFLPDRKFSIAKWWKITKQSTTEIQPDTKKYLLYQRNKIHAIEIINAEKGDSAAYQFSLDTMKSNKIHTFVDDSGKYTTNKQGNCLRLFALQAVSADALRKVFDNPNDFEDKKTRLKQYCESNLTNPRNNELFSRLVRKKGTSLNDADISLMYVILRNSVVQKPKNGWGKRPEENDIGIADDIERIHQCRNLICHTDASEIETTLFNKTVLDLSGVICDDLQVEEKIN</sequence>
<dbReference type="Pfam" id="PF07679">
    <property type="entry name" value="I-set"/>
    <property type="match status" value="1"/>
</dbReference>